<keyword evidence="3" id="KW-1185">Reference proteome</keyword>
<feature type="signal peptide" evidence="1">
    <location>
        <begin position="1"/>
        <end position="26"/>
    </location>
</feature>
<organism evidence="2 3">
    <name type="scientific">Cyanidioschyzon merolae (strain NIES-3377 / 10D)</name>
    <name type="common">Unicellular red alga</name>
    <dbReference type="NCBI Taxonomy" id="280699"/>
    <lineage>
        <taxon>Eukaryota</taxon>
        <taxon>Rhodophyta</taxon>
        <taxon>Bangiophyceae</taxon>
        <taxon>Cyanidiales</taxon>
        <taxon>Cyanidiaceae</taxon>
        <taxon>Cyanidioschyzon</taxon>
    </lineage>
</organism>
<feature type="chain" id="PRO_5004018088" evidence="1">
    <location>
        <begin position="27"/>
        <end position="309"/>
    </location>
</feature>
<dbReference type="GeneID" id="16996931"/>
<dbReference type="EMBL" id="AP006500">
    <property type="protein sequence ID" value="BAM82536.1"/>
    <property type="molecule type" value="Genomic_DNA"/>
</dbReference>
<evidence type="ECO:0000256" key="1">
    <source>
        <dbReference type="SAM" id="SignalP"/>
    </source>
</evidence>
<dbReference type="OrthoDB" id="10479681at2759"/>
<gene>
    <name evidence="2" type="ORF">CYME_CMR328C</name>
</gene>
<proteinExistence type="predicted"/>
<reference evidence="2 3" key="1">
    <citation type="journal article" date="2004" name="Nature">
        <title>Genome sequence of the ultrasmall unicellular red alga Cyanidioschyzon merolae 10D.</title>
        <authorList>
            <person name="Matsuzaki M."/>
            <person name="Misumi O."/>
            <person name="Shin-i T."/>
            <person name="Maruyama S."/>
            <person name="Takahara M."/>
            <person name="Miyagishima S."/>
            <person name="Mori T."/>
            <person name="Nishida K."/>
            <person name="Yagisawa F."/>
            <person name="Nishida K."/>
            <person name="Yoshida Y."/>
            <person name="Nishimura Y."/>
            <person name="Nakao S."/>
            <person name="Kobayashi T."/>
            <person name="Momoyama Y."/>
            <person name="Higashiyama T."/>
            <person name="Minoda A."/>
            <person name="Sano M."/>
            <person name="Nomoto H."/>
            <person name="Oishi K."/>
            <person name="Hayashi H."/>
            <person name="Ohta F."/>
            <person name="Nishizaka S."/>
            <person name="Haga S."/>
            <person name="Miura S."/>
            <person name="Morishita T."/>
            <person name="Kabeya Y."/>
            <person name="Terasawa K."/>
            <person name="Suzuki Y."/>
            <person name="Ishii Y."/>
            <person name="Asakawa S."/>
            <person name="Takano H."/>
            <person name="Ohta N."/>
            <person name="Kuroiwa H."/>
            <person name="Tanaka K."/>
            <person name="Shimizu N."/>
            <person name="Sugano S."/>
            <person name="Sato N."/>
            <person name="Nozaki H."/>
            <person name="Ogasawara N."/>
            <person name="Kohara Y."/>
            <person name="Kuroiwa T."/>
        </authorList>
    </citation>
    <scope>NUCLEOTIDE SEQUENCE [LARGE SCALE GENOMIC DNA]</scope>
    <source>
        <strain evidence="2 3">10D</strain>
    </source>
</reference>
<dbReference type="AlphaFoldDB" id="M1UWF1"/>
<dbReference type="RefSeq" id="XP_005538572.1">
    <property type="nucleotide sequence ID" value="XM_005538515.1"/>
</dbReference>
<evidence type="ECO:0000313" key="2">
    <source>
        <dbReference type="EMBL" id="BAM82536.1"/>
    </source>
</evidence>
<protein>
    <submittedName>
        <fullName evidence="2">Uncharacterized protein</fullName>
    </submittedName>
</protein>
<name>M1UWF1_CYAM1</name>
<dbReference type="Proteomes" id="UP000007014">
    <property type="component" value="Chromosome 18"/>
</dbReference>
<dbReference type="HOGENOM" id="CLU_901257_0_0_1"/>
<reference evidence="2 3" key="2">
    <citation type="journal article" date="2007" name="BMC Biol.">
        <title>A 100%-complete sequence reveals unusually simple genomic features in the hot-spring red alga Cyanidioschyzon merolae.</title>
        <authorList>
            <person name="Nozaki H."/>
            <person name="Takano H."/>
            <person name="Misumi O."/>
            <person name="Terasawa K."/>
            <person name="Matsuzaki M."/>
            <person name="Maruyama S."/>
            <person name="Nishida K."/>
            <person name="Yagisawa F."/>
            <person name="Yoshida Y."/>
            <person name="Fujiwara T."/>
            <person name="Takio S."/>
            <person name="Tamura K."/>
            <person name="Chung S.J."/>
            <person name="Nakamura S."/>
            <person name="Kuroiwa H."/>
            <person name="Tanaka K."/>
            <person name="Sato N."/>
            <person name="Kuroiwa T."/>
        </authorList>
    </citation>
    <scope>NUCLEOTIDE SEQUENCE [LARGE SCALE GENOMIC DNA]</scope>
    <source>
        <strain evidence="2 3">10D</strain>
    </source>
</reference>
<keyword evidence="1" id="KW-0732">Signal</keyword>
<dbReference type="Gramene" id="CMR328CT">
    <property type="protein sequence ID" value="CMR328CT"/>
    <property type="gene ID" value="CMR328C"/>
</dbReference>
<accession>M1UWF1</accession>
<sequence>MIKKTVLCFAVALVLCIVAPMKGAQAWYNTVAQQEQCYQKQVCTQYDNQCTGYSNVCLQWGEQCKQYEQVCTSWETKCLAYEDVYKTTQVCAQYAQTCAQWNYKEDCQQVKQEQKQYYTAVETPVAKQDYKKKQDYVKKQEDQQKKDQYIWGQNGWRWYNQEQQQKQQVQVKKVIETPIATQTCKKVQAGCARWQQDTSKCEQWTTNKQKIGVRCANSAQVCSNYTQGKCAQSEQVCLSYGQKCTGYQQVCKSYGWQWVCQQVQATEQYQQKQVYGQKEVYGQQQKQKYQKDQKQYQDQQNYWQKQYMW</sequence>
<evidence type="ECO:0000313" key="3">
    <source>
        <dbReference type="Proteomes" id="UP000007014"/>
    </source>
</evidence>
<dbReference type="KEGG" id="cme:CYME_CMR328C"/>